<protein>
    <submittedName>
        <fullName evidence="10">RDD family protein</fullName>
    </submittedName>
</protein>
<dbReference type="InterPro" id="IPR010432">
    <property type="entry name" value="RDD"/>
</dbReference>
<feature type="domain" description="RDD" evidence="8">
    <location>
        <begin position="121"/>
        <end position="268"/>
    </location>
</feature>
<dbReference type="Proteomes" id="UP000188169">
    <property type="component" value="Unassembled WGS sequence"/>
</dbReference>
<evidence type="ECO:0000259" key="8">
    <source>
        <dbReference type="Pfam" id="PF06271"/>
    </source>
</evidence>
<feature type="transmembrane region" description="Helical" evidence="7">
    <location>
        <begin position="178"/>
        <end position="198"/>
    </location>
</feature>
<comment type="subcellular location">
    <subcellularLocation>
        <location evidence="1">Cell membrane</location>
        <topology evidence="1">Multi-pass membrane protein</topology>
    </subcellularLocation>
</comment>
<evidence type="ECO:0000256" key="3">
    <source>
        <dbReference type="ARBA" id="ARBA00022692"/>
    </source>
</evidence>
<keyword evidence="11" id="KW-1185">Reference proteome</keyword>
<evidence type="ECO:0000313" key="10">
    <source>
        <dbReference type="EMBL" id="SJM38147.1"/>
    </source>
</evidence>
<feature type="transmembrane region" description="Helical" evidence="7">
    <location>
        <begin position="124"/>
        <end position="144"/>
    </location>
</feature>
<evidence type="ECO:0000256" key="2">
    <source>
        <dbReference type="ARBA" id="ARBA00022475"/>
    </source>
</evidence>
<evidence type="ECO:0000256" key="6">
    <source>
        <dbReference type="SAM" id="MobiDB-lite"/>
    </source>
</evidence>
<dbReference type="AlphaFoldDB" id="A0A1R4EHZ1"/>
<dbReference type="InterPro" id="IPR051791">
    <property type="entry name" value="Pra-immunoreactive"/>
</dbReference>
<evidence type="ECO:0000256" key="5">
    <source>
        <dbReference type="ARBA" id="ARBA00023136"/>
    </source>
</evidence>
<feature type="domain" description="GYF" evidence="9">
    <location>
        <begin position="4"/>
        <end position="50"/>
    </location>
</feature>
<organism evidence="10 11">
    <name type="scientific">Psychrobacter pasteurii</name>
    <dbReference type="NCBI Taxonomy" id="1945520"/>
    <lineage>
        <taxon>Bacteria</taxon>
        <taxon>Pseudomonadati</taxon>
        <taxon>Pseudomonadota</taxon>
        <taxon>Gammaproteobacteria</taxon>
        <taxon>Moraxellales</taxon>
        <taxon>Moraxellaceae</taxon>
        <taxon>Psychrobacter</taxon>
    </lineage>
</organism>
<dbReference type="PANTHER" id="PTHR36115">
    <property type="entry name" value="PROLINE-RICH ANTIGEN HOMOLOG-RELATED"/>
    <property type="match status" value="1"/>
</dbReference>
<reference evidence="11" key="1">
    <citation type="submission" date="2017-02" db="EMBL/GenBank/DDBJ databases">
        <authorList>
            <person name="Mornico D."/>
        </authorList>
    </citation>
    <scope>NUCLEOTIDE SEQUENCE [LARGE SCALE GENOMIC DNA]</scope>
</reference>
<dbReference type="GO" id="GO:0005886">
    <property type="term" value="C:plasma membrane"/>
    <property type="evidence" value="ECO:0007669"/>
    <property type="project" value="UniProtKB-SubCell"/>
</dbReference>
<dbReference type="STRING" id="1945520.A1019T_02137"/>
<evidence type="ECO:0000256" key="1">
    <source>
        <dbReference type="ARBA" id="ARBA00004651"/>
    </source>
</evidence>
<sequence length="283" mass="31277">MQIYLARNQVQAGPYTLTELNNMLATGQVDLNDLMWHAGMEQWKTVGEMTQGQLHYNPNAPTATNTPPRRVSVAELYGKKEPETTAKPSSEGSTLHTNTEPNRFVRKASALKKTASTTALANPVLRIVATLLNFFLFSLTLIPISSNIDADEFYALFESQATQVELLNYIYQNTAQHLMTMSALLVSGLLLVNAILLVKKGQSIGKLITGIRVVNAQDNQLASANTILIRAILASVIYYMTPIGLFLVIGSLVLMFINDRKQTIHDKVFKTVVVKADPKQLEK</sequence>
<accession>A0A1R4EHZ1</accession>
<keyword evidence="5 7" id="KW-0472">Membrane</keyword>
<evidence type="ECO:0000259" key="9">
    <source>
        <dbReference type="Pfam" id="PF14237"/>
    </source>
</evidence>
<feature type="region of interest" description="Disordered" evidence="6">
    <location>
        <begin position="77"/>
        <end position="101"/>
    </location>
</feature>
<dbReference type="RefSeq" id="WP_077449509.1">
    <property type="nucleotide sequence ID" value="NZ_FUGD01000127.1"/>
</dbReference>
<proteinExistence type="predicted"/>
<dbReference type="Pfam" id="PF14237">
    <property type="entry name" value="GYF_2"/>
    <property type="match status" value="1"/>
</dbReference>
<evidence type="ECO:0000256" key="4">
    <source>
        <dbReference type="ARBA" id="ARBA00022989"/>
    </source>
</evidence>
<keyword evidence="2" id="KW-1003">Cell membrane</keyword>
<name>A0A1R4EHZ1_9GAMM</name>
<feature type="transmembrane region" description="Helical" evidence="7">
    <location>
        <begin position="236"/>
        <end position="257"/>
    </location>
</feature>
<evidence type="ECO:0000256" key="7">
    <source>
        <dbReference type="SAM" id="Phobius"/>
    </source>
</evidence>
<feature type="compositionally biased region" description="Polar residues" evidence="6">
    <location>
        <begin position="86"/>
        <end position="101"/>
    </location>
</feature>
<evidence type="ECO:0000313" key="11">
    <source>
        <dbReference type="Proteomes" id="UP000188169"/>
    </source>
</evidence>
<keyword evidence="4 7" id="KW-1133">Transmembrane helix</keyword>
<keyword evidence="3 7" id="KW-0812">Transmembrane</keyword>
<gene>
    <name evidence="10" type="ORF">A1019T_02137</name>
</gene>
<dbReference type="OrthoDB" id="8612316at2"/>
<dbReference type="Pfam" id="PF06271">
    <property type="entry name" value="RDD"/>
    <property type="match status" value="1"/>
</dbReference>
<dbReference type="InterPro" id="IPR025640">
    <property type="entry name" value="GYF_2"/>
</dbReference>
<dbReference type="EMBL" id="FUGD01000127">
    <property type="protein sequence ID" value="SJM38147.1"/>
    <property type="molecule type" value="Genomic_DNA"/>
</dbReference>